<dbReference type="STRING" id="225345.CLCHR_45970"/>
<dbReference type="EMBL" id="MZGT01000114">
    <property type="protein sequence ID" value="OPJ56117.1"/>
    <property type="molecule type" value="Genomic_DNA"/>
</dbReference>
<feature type="domain" description="Helicase C-terminal" evidence="6">
    <location>
        <begin position="525"/>
        <end position="678"/>
    </location>
</feature>
<dbReference type="Gene3D" id="3.40.50.300">
    <property type="entry name" value="P-loop containing nucleotide triphosphate hydrolases"/>
    <property type="match status" value="2"/>
</dbReference>
<evidence type="ECO:0000256" key="1">
    <source>
        <dbReference type="ARBA" id="ARBA00022741"/>
    </source>
</evidence>
<proteinExistence type="predicted"/>
<dbReference type="SMART" id="SM00490">
    <property type="entry name" value="HELICc"/>
    <property type="match status" value="1"/>
</dbReference>
<keyword evidence="4" id="KW-0067">ATP-binding</keyword>
<dbReference type="SMART" id="SM00487">
    <property type="entry name" value="DEXDc"/>
    <property type="match status" value="1"/>
</dbReference>
<dbReference type="OrthoDB" id="9802848at2"/>
<dbReference type="CDD" id="cd17926">
    <property type="entry name" value="DEXHc_RE"/>
    <property type="match status" value="1"/>
</dbReference>
<dbReference type="RefSeq" id="WP_079442202.1">
    <property type="nucleotide sequence ID" value="NZ_MZGT01000114.1"/>
</dbReference>
<evidence type="ECO:0000256" key="4">
    <source>
        <dbReference type="ARBA" id="ARBA00022840"/>
    </source>
</evidence>
<dbReference type="GO" id="GO:0003677">
    <property type="term" value="F:DNA binding"/>
    <property type="evidence" value="ECO:0007669"/>
    <property type="project" value="InterPro"/>
</dbReference>
<reference evidence="7 8" key="1">
    <citation type="submission" date="2017-03" db="EMBL/GenBank/DDBJ databases">
        <title>Genome sequence of Clostridium chromiireducens DSM 23318.</title>
        <authorList>
            <person name="Poehlein A."/>
            <person name="Daniel R."/>
        </authorList>
    </citation>
    <scope>NUCLEOTIDE SEQUENCE [LARGE SCALE GENOMIC DNA]</scope>
    <source>
        <strain evidence="7 8">DSM 23318</strain>
    </source>
</reference>
<dbReference type="Proteomes" id="UP000191056">
    <property type="component" value="Unassembled WGS sequence"/>
</dbReference>
<evidence type="ECO:0000313" key="7">
    <source>
        <dbReference type="EMBL" id="OPJ56117.1"/>
    </source>
</evidence>
<feature type="domain" description="Helicase ATP-binding" evidence="5">
    <location>
        <begin position="267"/>
        <end position="439"/>
    </location>
</feature>
<dbReference type="InterPro" id="IPR050615">
    <property type="entry name" value="ATP-dep_DNA_Helicase"/>
</dbReference>
<dbReference type="PANTHER" id="PTHR11274">
    <property type="entry name" value="RAD25/XP-B DNA REPAIR HELICASE"/>
    <property type="match status" value="1"/>
</dbReference>
<evidence type="ECO:0000259" key="6">
    <source>
        <dbReference type="PROSITE" id="PS51194"/>
    </source>
</evidence>
<keyword evidence="1" id="KW-0547">Nucleotide-binding</keyword>
<gene>
    <name evidence="7" type="primary">dbpA_4</name>
    <name evidence="7" type="ORF">CLCHR_45970</name>
</gene>
<keyword evidence="2 7" id="KW-0378">Hydrolase</keyword>
<protein>
    <submittedName>
        <fullName evidence="7">ATP-dependent RNA helicase DbpA</fullName>
        <ecNumber evidence="7">3.6.4.13</ecNumber>
    </submittedName>
</protein>
<dbReference type="SUPFAM" id="SSF52540">
    <property type="entry name" value="P-loop containing nucleoside triphosphate hydrolases"/>
    <property type="match status" value="1"/>
</dbReference>
<evidence type="ECO:0000313" key="8">
    <source>
        <dbReference type="Proteomes" id="UP000191056"/>
    </source>
</evidence>
<evidence type="ECO:0000259" key="5">
    <source>
        <dbReference type="PROSITE" id="PS51192"/>
    </source>
</evidence>
<evidence type="ECO:0000256" key="2">
    <source>
        <dbReference type="ARBA" id="ARBA00022801"/>
    </source>
</evidence>
<dbReference type="Pfam" id="PF00271">
    <property type="entry name" value="Helicase_C"/>
    <property type="match status" value="1"/>
</dbReference>
<organism evidence="7 8">
    <name type="scientific">Clostridium chromiireducens</name>
    <dbReference type="NCBI Taxonomy" id="225345"/>
    <lineage>
        <taxon>Bacteria</taxon>
        <taxon>Bacillati</taxon>
        <taxon>Bacillota</taxon>
        <taxon>Clostridia</taxon>
        <taxon>Eubacteriales</taxon>
        <taxon>Clostridiaceae</taxon>
        <taxon>Clostridium</taxon>
    </lineage>
</organism>
<keyword evidence="3 7" id="KW-0347">Helicase</keyword>
<evidence type="ECO:0000256" key="3">
    <source>
        <dbReference type="ARBA" id="ARBA00022806"/>
    </source>
</evidence>
<name>A0A1V4I9B3_9CLOT</name>
<dbReference type="InterPro" id="IPR014001">
    <property type="entry name" value="Helicase_ATP-bd"/>
</dbReference>
<dbReference type="Pfam" id="PF04851">
    <property type="entry name" value="ResIII"/>
    <property type="match status" value="1"/>
</dbReference>
<dbReference type="PROSITE" id="PS51194">
    <property type="entry name" value="HELICASE_CTER"/>
    <property type="match status" value="1"/>
</dbReference>
<dbReference type="PANTHER" id="PTHR11274:SF0">
    <property type="entry name" value="GENERAL TRANSCRIPTION AND DNA REPAIR FACTOR IIH HELICASE SUBUNIT XPB"/>
    <property type="match status" value="1"/>
</dbReference>
<sequence>MSLSDLNLRIQYRSDNEYNIVKDFYIPTLSQAITYKRAVGFFSSSALSNLASGISELIKRNGRMKLIVSERLTESDIEAIKLGYKKRENVLEESMMNNFHEPSSILEEERLNYLANLIANNRLDIKVAIIENKLDMAMYHEKIGIIIDEYGNKVAFTGSLNESEFAYEQNFESIDVYCSWKNETELERAKLKELNFDSMWNDETRNLKIYNFPEAVKRKILRYRKNSVRSEMELISKNRIINESIEQAKPVYPEWFKIRDYQKEAISKWRENKFIGLLNMATGTGKTLTALSAVKELSDCIINEPLLVIIVCPYTHLVEQWKDDVISFNISPIIAYSNSDYKNWEKSLEKLIYRLDLEVITFGCVLTTNSTYKSANFQNLINTYDKNILLVIDEAHNAGAYEFKKVLLPKIRYRLALSATPARHFDDEGTKELSNYFGGEIYSFDLKRAIDDGFLTKYYYYPEIISLTDDERKEYAELSKKIAKAMALSKKNKSKSLEMLLIKRARILASAENKLTKLRELMKDQKDTYYNLVYCGAVNFIDHGKSVKQIDKVCEILGSEFDMKVAKFTSEESSDERKKIIQNYKDGESLQVIVAIKCLDEGVNIPSIRNAYILASSSNPREFIQRRGRVLRKFEGKDYAYIYDFIVLPRERSEIPLLTPDEIKCDKSMIKREFDRVEEFAKLAQNKNRALIELDPILEYYNLFE</sequence>
<dbReference type="PROSITE" id="PS51192">
    <property type="entry name" value="HELICASE_ATP_BIND_1"/>
    <property type="match status" value="1"/>
</dbReference>
<dbReference type="InterPro" id="IPR001650">
    <property type="entry name" value="Helicase_C-like"/>
</dbReference>
<dbReference type="GO" id="GO:0005524">
    <property type="term" value="F:ATP binding"/>
    <property type="evidence" value="ECO:0007669"/>
    <property type="project" value="UniProtKB-KW"/>
</dbReference>
<dbReference type="GO" id="GO:0016787">
    <property type="term" value="F:hydrolase activity"/>
    <property type="evidence" value="ECO:0007669"/>
    <property type="project" value="UniProtKB-KW"/>
</dbReference>
<keyword evidence="8" id="KW-1185">Reference proteome</keyword>
<comment type="caution">
    <text evidence="7">The sequence shown here is derived from an EMBL/GenBank/DDBJ whole genome shotgun (WGS) entry which is preliminary data.</text>
</comment>
<dbReference type="AlphaFoldDB" id="A0A1V4I9B3"/>
<dbReference type="EC" id="3.6.4.13" evidence="7"/>
<accession>A0A1V4I9B3</accession>
<dbReference type="InterPro" id="IPR027417">
    <property type="entry name" value="P-loop_NTPase"/>
</dbReference>
<dbReference type="GO" id="GO:0003724">
    <property type="term" value="F:RNA helicase activity"/>
    <property type="evidence" value="ECO:0007669"/>
    <property type="project" value="UniProtKB-EC"/>
</dbReference>
<dbReference type="InterPro" id="IPR006935">
    <property type="entry name" value="Helicase/UvrB_N"/>
</dbReference>
<dbReference type="CDD" id="cd09179">
    <property type="entry name" value="PLDc_N_DEXD_a"/>
    <property type="match status" value="1"/>
</dbReference>